<reference evidence="3 4" key="1">
    <citation type="journal article" date="2021" name="Int. J. Syst. Evol. Microbiol.">
        <title>Steroidobacter gossypii sp. nov., isolated from soil of cotton cropping field.</title>
        <authorList>
            <person name="Huang R."/>
            <person name="Yang S."/>
            <person name="Zhen C."/>
            <person name="Liu W."/>
        </authorList>
    </citation>
    <scope>NUCLEOTIDE SEQUENCE [LARGE SCALE GENOMIC DNA]</scope>
    <source>
        <strain evidence="3 4">S1-65</strain>
    </source>
</reference>
<dbReference type="InterPro" id="IPR008984">
    <property type="entry name" value="SMAD_FHA_dom_sf"/>
</dbReference>
<feature type="domain" description="FHA" evidence="2">
    <location>
        <begin position="151"/>
        <end position="206"/>
    </location>
</feature>
<keyword evidence="1" id="KW-0812">Transmembrane</keyword>
<evidence type="ECO:0000259" key="2">
    <source>
        <dbReference type="PROSITE" id="PS50006"/>
    </source>
</evidence>
<accession>A0ABS1X0T5</accession>
<feature type="domain" description="FHA" evidence="2">
    <location>
        <begin position="36"/>
        <end position="88"/>
    </location>
</feature>
<dbReference type="CDD" id="cd00060">
    <property type="entry name" value="FHA"/>
    <property type="match status" value="2"/>
</dbReference>
<dbReference type="Proteomes" id="UP000661077">
    <property type="component" value="Unassembled WGS sequence"/>
</dbReference>
<dbReference type="InterPro" id="IPR000253">
    <property type="entry name" value="FHA_dom"/>
</dbReference>
<dbReference type="Gene3D" id="2.60.200.20">
    <property type="match status" value="2"/>
</dbReference>
<feature type="transmembrane region" description="Helical" evidence="1">
    <location>
        <begin position="362"/>
        <end position="383"/>
    </location>
</feature>
<organism evidence="3 4">
    <name type="scientific">Steroidobacter gossypii</name>
    <dbReference type="NCBI Taxonomy" id="2805490"/>
    <lineage>
        <taxon>Bacteria</taxon>
        <taxon>Pseudomonadati</taxon>
        <taxon>Pseudomonadota</taxon>
        <taxon>Gammaproteobacteria</taxon>
        <taxon>Steroidobacterales</taxon>
        <taxon>Steroidobacteraceae</taxon>
        <taxon>Steroidobacter</taxon>
    </lineage>
</organism>
<name>A0ABS1X0T5_9GAMM</name>
<dbReference type="SUPFAM" id="SSF49879">
    <property type="entry name" value="SMAD/FHA domain"/>
    <property type="match status" value="2"/>
</dbReference>
<keyword evidence="1" id="KW-1133">Transmembrane helix</keyword>
<gene>
    <name evidence="3" type="ORF">JM946_19115</name>
</gene>
<evidence type="ECO:0000313" key="4">
    <source>
        <dbReference type="Proteomes" id="UP000661077"/>
    </source>
</evidence>
<comment type="caution">
    <text evidence="3">The sequence shown here is derived from an EMBL/GenBank/DDBJ whole genome shotgun (WGS) entry which is preliminary data.</text>
</comment>
<dbReference type="Pfam" id="PF00498">
    <property type="entry name" value="FHA"/>
    <property type="match status" value="2"/>
</dbReference>
<sequence>MSAPLPSTHDGPIMKVILKPISHPRVGDIDIVDDLFAIGRNEEPFASRLGEAAENLSRRHARVFQEGGKVFVTDLGSRNGTRVNERELKHNVAATLRNNDRITFGEAVEFRVEIHSATEQAVDKAPALRLTLVPEDPAGGLDAIAIERFPFLISRNEGEFEHYKERLPAAWRRLSRRHAVIAIRGGRVSIEDLGSSNGTFVSGARLDERARPLSNGDVIAFGDPQFSYKARIEVLHEPTQFAGTVMRRPEPAIAAEAAEPVAFADEAVVADQPEQAMPSEPSPVESRAGTNRTRFVSSADSFINVFCADDEFVGGTSESSSVARTAEVQQLRAPPTGIRKYQLMLRQVWRALGGGGSVSRRAAWGAAIVLGAIVIAAAITYLIGMDRRGIKDLLAQGQYTESAKVANRYLEHSSDDFEAGAWAEEALTKAIVPTWMKFMEQENFTAADQFLAAQRKQYPFIPRGQQMIDTLAWAGRVEAHIAERGGANSPIAMFRHEPVITALVDEWRANSFRHQQIMDQMVTREPHFEPIHTRVFSYLTSLRSDNAIYVKAIGQLRTSIEAALRRDDRGAIGKLINEFAANYPRVIGVDALRDDLARYDTLSQLIRQKELLQLVHLSRTAQFRTPVFAEHVDIWLEKQLPPAEIIAKHAEAAAAWNAGKHDEAIATLKSVKDAPWGEVAARQIDRYEKIGADYNALRAAKGTDGYYDRLLVMWSGLRPNEDEHLIRALEADFVAHREQVLPRLDRTLDRARGHWSEYQTAGGISGVIRVEERVSPRFSAQAKRLSSAYREISTGARTYQMLQMQAPPEWQTLQRDVADEVQRQRRWLQDLDIVLEPVLLHAKLDLLPEISEQSLWVQSTTDPRKD</sequence>
<dbReference type="SMART" id="SM00240">
    <property type="entry name" value="FHA"/>
    <property type="match status" value="2"/>
</dbReference>
<keyword evidence="1" id="KW-0472">Membrane</keyword>
<dbReference type="EMBL" id="JAEVLS010000004">
    <property type="protein sequence ID" value="MBM0106850.1"/>
    <property type="molecule type" value="Genomic_DNA"/>
</dbReference>
<evidence type="ECO:0000256" key="1">
    <source>
        <dbReference type="SAM" id="Phobius"/>
    </source>
</evidence>
<dbReference type="PROSITE" id="PS50006">
    <property type="entry name" value="FHA_DOMAIN"/>
    <property type="match status" value="2"/>
</dbReference>
<evidence type="ECO:0000313" key="3">
    <source>
        <dbReference type="EMBL" id="MBM0106850.1"/>
    </source>
</evidence>
<dbReference type="PANTHER" id="PTHR23308">
    <property type="entry name" value="NUCLEAR INHIBITOR OF PROTEIN PHOSPHATASE-1"/>
    <property type="match status" value="1"/>
</dbReference>
<protein>
    <submittedName>
        <fullName evidence="3">FHA domain-containing protein</fullName>
    </submittedName>
</protein>
<keyword evidence="4" id="KW-1185">Reference proteome</keyword>
<dbReference type="InterPro" id="IPR050923">
    <property type="entry name" value="Cell_Proc_Reg/RNA_Proc"/>
</dbReference>
<proteinExistence type="predicted"/>